<dbReference type="InterPro" id="IPR023198">
    <property type="entry name" value="PGP-like_dom2"/>
</dbReference>
<protein>
    <submittedName>
        <fullName evidence="1">HAD family phosphatase</fullName>
    </submittedName>
</protein>
<accession>A0ABR6Y8G4</accession>
<dbReference type="RefSeq" id="WP_186940933.1">
    <property type="nucleotide sequence ID" value="NZ_JACOGA010000003.1"/>
</dbReference>
<gene>
    <name evidence="1" type="ORF">H8K55_04805</name>
</gene>
<name>A0ABR6Y8G4_9BURK</name>
<dbReference type="InterPro" id="IPR051806">
    <property type="entry name" value="HAD-like_SPP"/>
</dbReference>
<evidence type="ECO:0000313" key="1">
    <source>
        <dbReference type="EMBL" id="MBC3872900.1"/>
    </source>
</evidence>
<dbReference type="PANTHER" id="PTHR43481:SF4">
    <property type="entry name" value="GLYCEROL-1-PHOSPHATE PHOSPHOHYDROLASE 1-RELATED"/>
    <property type="match status" value="1"/>
</dbReference>
<dbReference type="Gene3D" id="3.40.50.1000">
    <property type="entry name" value="HAD superfamily/HAD-like"/>
    <property type="match status" value="1"/>
</dbReference>
<organism evidence="1 2">
    <name type="scientific">Undibacterium flavidum</name>
    <dbReference type="NCBI Taxonomy" id="2762297"/>
    <lineage>
        <taxon>Bacteria</taxon>
        <taxon>Pseudomonadati</taxon>
        <taxon>Pseudomonadota</taxon>
        <taxon>Betaproteobacteria</taxon>
        <taxon>Burkholderiales</taxon>
        <taxon>Oxalobacteraceae</taxon>
        <taxon>Undibacterium</taxon>
    </lineage>
</organism>
<sequence length="218" mass="24621">MKHGILWDNDGVLVDTEGLFYQANRSLFAEHDIDLTPELFFDWFLLENLGAWHLLEARGMNADEIGLLRDERNRRYSALLQSTSDLEITGVKPLLTSLQTKVKMGIVTSSRPDHFHLIHSKLDLLPHFEFVVTDADYVNSKPAPDPYLLGLEKLAIAKEHCMVIEDSPRGLRSAISAGLNCVVIRNHLSRHFAFEGAYRVVDNYVALGAVIEEFLCTT</sequence>
<dbReference type="Pfam" id="PF13419">
    <property type="entry name" value="HAD_2"/>
    <property type="match status" value="1"/>
</dbReference>
<dbReference type="InterPro" id="IPR036412">
    <property type="entry name" value="HAD-like_sf"/>
</dbReference>
<dbReference type="SFLD" id="SFLDG01129">
    <property type="entry name" value="C1.5:_HAD__Beta-PGM__Phosphata"/>
    <property type="match status" value="1"/>
</dbReference>
<proteinExistence type="predicted"/>
<dbReference type="PANTHER" id="PTHR43481">
    <property type="entry name" value="FRUCTOSE-1-PHOSPHATE PHOSPHATASE"/>
    <property type="match status" value="1"/>
</dbReference>
<dbReference type="Proteomes" id="UP000624279">
    <property type="component" value="Unassembled WGS sequence"/>
</dbReference>
<dbReference type="InterPro" id="IPR023214">
    <property type="entry name" value="HAD_sf"/>
</dbReference>
<dbReference type="SFLD" id="SFLDS00003">
    <property type="entry name" value="Haloacid_Dehalogenase"/>
    <property type="match status" value="1"/>
</dbReference>
<dbReference type="CDD" id="cd07505">
    <property type="entry name" value="HAD_BPGM-like"/>
    <property type="match status" value="1"/>
</dbReference>
<keyword evidence="2" id="KW-1185">Reference proteome</keyword>
<dbReference type="InterPro" id="IPR006439">
    <property type="entry name" value="HAD-SF_hydro_IA"/>
</dbReference>
<dbReference type="Gene3D" id="1.10.150.240">
    <property type="entry name" value="Putative phosphatase, domain 2"/>
    <property type="match status" value="1"/>
</dbReference>
<dbReference type="InterPro" id="IPR041492">
    <property type="entry name" value="HAD_2"/>
</dbReference>
<dbReference type="SUPFAM" id="SSF56784">
    <property type="entry name" value="HAD-like"/>
    <property type="match status" value="1"/>
</dbReference>
<dbReference type="EMBL" id="JACOGA010000003">
    <property type="protein sequence ID" value="MBC3872900.1"/>
    <property type="molecule type" value="Genomic_DNA"/>
</dbReference>
<comment type="caution">
    <text evidence="1">The sequence shown here is derived from an EMBL/GenBank/DDBJ whole genome shotgun (WGS) entry which is preliminary data.</text>
</comment>
<evidence type="ECO:0000313" key="2">
    <source>
        <dbReference type="Proteomes" id="UP000624279"/>
    </source>
</evidence>
<dbReference type="NCBIfam" id="TIGR01509">
    <property type="entry name" value="HAD-SF-IA-v3"/>
    <property type="match status" value="1"/>
</dbReference>
<reference evidence="1 2" key="1">
    <citation type="submission" date="2020-08" db="EMBL/GenBank/DDBJ databases">
        <title>Novel species isolated from subtropical streams in China.</title>
        <authorList>
            <person name="Lu H."/>
        </authorList>
    </citation>
    <scope>NUCLEOTIDE SEQUENCE [LARGE SCALE GENOMIC DNA]</scope>
    <source>
        <strain evidence="1 2">LX15W</strain>
    </source>
</reference>